<comment type="catalytic activity">
    <reaction evidence="16">
        <text>K(+)(in) = K(+)(out)</text>
        <dbReference type="Rhea" id="RHEA:29463"/>
        <dbReference type="ChEBI" id="CHEBI:29103"/>
    </reaction>
</comment>
<evidence type="ECO:0000259" key="22">
    <source>
        <dbReference type="Pfam" id="PF02932"/>
    </source>
</evidence>
<feature type="chain" id="PRO_5044530768" description="5-hydroxytryptamine receptor 3A-like" evidence="20">
    <location>
        <begin position="30"/>
        <end position="483"/>
    </location>
</feature>
<sequence length="483" mass="54694">MTVRTKPTDPRGLLYISMLLLQIKYPCSAVTLNCSSPTPDGLVGTLEKDLFPKNIVRPVQNFSIPTTVSISFNLVGIVILNEESQTMTTAMELILDWYIDQLSWDQEQCGTSRISVPKDKLWIPDISIFELLEIKTSMPAPYVYLQNDGQASYYQPISMISSCALDIYVFPFDVQKCLLTFASILHYANDIRINGQSGEASLNNSKYSIDTAEWDLIDITYVHLDLDSVDDYYDQVTYTIQLKRRPTRYVVNLLVPSCFLIILDLFSFLLPPQNVDRSAFKMTLILGYTVFLFIINDLLPIPGEATPLISIFFSVTLSLMVLSLLETVFITNIQSSNHPAVPHWVRIIVLNYLARLVCLPRPHSLTTTVELPDTGIVLVNTTNVKDTGASEAQNNIAFMTNPTPQPPEEPVLVELQKMARDLKVIRTEIDKHSEEAENSADWVLIGNVMDRLLLFLYIIFLTVSFITIICIWNYWTHIKSSVN</sequence>
<dbReference type="Pfam" id="PF02931">
    <property type="entry name" value="Neur_chan_LBD"/>
    <property type="match status" value="1"/>
</dbReference>
<comment type="function">
    <text evidence="19">Forms serotonin (5-hydroxytryptamine/5-HT3)-activated cation-selective channel complexes, which when activated cause fast, depolarizing responses in neurons.</text>
</comment>
<feature type="domain" description="Neurotransmitter-gated ion-channel transmembrane" evidence="22">
    <location>
        <begin position="253"/>
        <end position="463"/>
    </location>
</feature>
<evidence type="ECO:0000256" key="2">
    <source>
        <dbReference type="ARBA" id="ARBA00022475"/>
    </source>
</evidence>
<dbReference type="InterPro" id="IPR018000">
    <property type="entry name" value="Neurotransmitter_ion_chnl_CS"/>
</dbReference>
<dbReference type="InterPro" id="IPR006029">
    <property type="entry name" value="Neurotrans-gated_channel_TM"/>
</dbReference>
<keyword evidence="24" id="KW-1185">Reference proteome</keyword>
<feature type="signal peptide" evidence="20">
    <location>
        <begin position="1"/>
        <end position="29"/>
    </location>
</feature>
<comment type="catalytic activity">
    <reaction evidence="18">
        <text>Ca(2+)(in) = Ca(2+)(out)</text>
        <dbReference type="Rhea" id="RHEA:29671"/>
        <dbReference type="ChEBI" id="CHEBI:29108"/>
    </reaction>
</comment>
<gene>
    <name evidence="23" type="ORF">UPYG_G00039010</name>
</gene>
<dbReference type="Gene3D" id="1.20.58.390">
    <property type="entry name" value="Neurotransmitter-gated ion-channel transmembrane domain"/>
    <property type="match status" value="2"/>
</dbReference>
<dbReference type="InterPro" id="IPR036734">
    <property type="entry name" value="Neur_chan_lig-bd_sf"/>
</dbReference>
<feature type="domain" description="Neurotransmitter-gated ion-channel ligand-binding" evidence="21">
    <location>
        <begin position="54"/>
        <end position="246"/>
    </location>
</feature>
<keyword evidence="11" id="KW-0325">Glycoprotein</keyword>
<comment type="catalytic activity">
    <reaction evidence="17">
        <text>Na(+)(in) = Na(+)(out)</text>
        <dbReference type="Rhea" id="RHEA:34963"/>
        <dbReference type="ChEBI" id="CHEBI:29101"/>
    </reaction>
</comment>
<evidence type="ECO:0000256" key="8">
    <source>
        <dbReference type="ARBA" id="ARBA00023136"/>
    </source>
</evidence>
<evidence type="ECO:0000256" key="3">
    <source>
        <dbReference type="ARBA" id="ARBA00022692"/>
    </source>
</evidence>
<comment type="subcellular location">
    <subcellularLocation>
        <location evidence="15">Postsynaptic cell membrane</location>
        <topology evidence="15">Multi-pass membrane protein</topology>
    </subcellularLocation>
</comment>
<comment type="caution">
    <text evidence="23">The sequence shown here is derived from an EMBL/GenBank/DDBJ whole genome shotgun (WGS) entry which is preliminary data.</text>
</comment>
<dbReference type="SUPFAM" id="SSF90112">
    <property type="entry name" value="Neurotransmitter-gated ion-channel transmembrane pore"/>
    <property type="match status" value="1"/>
</dbReference>
<keyword evidence="13" id="KW-1071">Ligand-gated ion channel</keyword>
<keyword evidence="4 20" id="KW-0732">Signal</keyword>
<dbReference type="InterPro" id="IPR006202">
    <property type="entry name" value="Neur_chan_lig-bd"/>
</dbReference>
<evidence type="ECO:0000256" key="9">
    <source>
        <dbReference type="ARBA" id="ARBA00023157"/>
    </source>
</evidence>
<dbReference type="InterPro" id="IPR038050">
    <property type="entry name" value="Neuro_actylchol_rec"/>
</dbReference>
<evidence type="ECO:0000256" key="15">
    <source>
        <dbReference type="ARBA" id="ARBA00034104"/>
    </source>
</evidence>
<evidence type="ECO:0000256" key="4">
    <source>
        <dbReference type="ARBA" id="ARBA00022729"/>
    </source>
</evidence>
<dbReference type="PANTHER" id="PTHR18945">
    <property type="entry name" value="NEUROTRANSMITTER GATED ION CHANNEL"/>
    <property type="match status" value="1"/>
</dbReference>
<feature type="transmembrane region" description="Helical" evidence="20">
    <location>
        <begin position="282"/>
        <end position="299"/>
    </location>
</feature>
<dbReference type="CDD" id="cd19063">
    <property type="entry name" value="LGIC_TM_5-HT3"/>
    <property type="match status" value="1"/>
</dbReference>
<evidence type="ECO:0000256" key="19">
    <source>
        <dbReference type="ARBA" id="ARBA00037540"/>
    </source>
</evidence>
<keyword evidence="12" id="KW-0628">Postsynaptic cell membrane</keyword>
<dbReference type="Gene3D" id="2.70.170.10">
    <property type="entry name" value="Neurotransmitter-gated ion-channel ligand-binding domain"/>
    <property type="match status" value="1"/>
</dbReference>
<dbReference type="InterPro" id="IPR036719">
    <property type="entry name" value="Neuro-gated_channel_TM_sf"/>
</dbReference>
<evidence type="ECO:0000256" key="10">
    <source>
        <dbReference type="ARBA" id="ARBA00023170"/>
    </source>
</evidence>
<dbReference type="InterPro" id="IPR049944">
    <property type="entry name" value="LGIC_TM_5-HT3"/>
</dbReference>
<evidence type="ECO:0000256" key="6">
    <source>
        <dbReference type="ARBA" id="ARBA00023018"/>
    </source>
</evidence>
<dbReference type="SUPFAM" id="SSF63712">
    <property type="entry name" value="Nicotinic receptor ligand binding domain-like"/>
    <property type="match status" value="1"/>
</dbReference>
<keyword evidence="1 20" id="KW-0813">Transport</keyword>
<keyword evidence="7 20" id="KW-0406">Ion transport</keyword>
<dbReference type="EMBL" id="JAGEUA010000001">
    <property type="protein sequence ID" value="KAL1023307.1"/>
    <property type="molecule type" value="Genomic_DNA"/>
</dbReference>
<evidence type="ECO:0000256" key="5">
    <source>
        <dbReference type="ARBA" id="ARBA00022989"/>
    </source>
</evidence>
<evidence type="ECO:0008006" key="25">
    <source>
        <dbReference type="Google" id="ProtNLM"/>
    </source>
</evidence>
<keyword evidence="14 20" id="KW-0407">Ion channel</keyword>
<evidence type="ECO:0000256" key="18">
    <source>
        <dbReference type="ARBA" id="ARBA00036634"/>
    </source>
</evidence>
<keyword evidence="5 20" id="KW-1133">Transmembrane helix</keyword>
<feature type="transmembrane region" description="Helical" evidence="20">
    <location>
        <begin position="249"/>
        <end position="270"/>
    </location>
</feature>
<dbReference type="FunFam" id="2.70.170.10:FF:000017">
    <property type="entry name" value="5-hydroxytryptamine receptor 3A"/>
    <property type="match status" value="1"/>
</dbReference>
<evidence type="ECO:0000313" key="23">
    <source>
        <dbReference type="EMBL" id="KAL1023307.1"/>
    </source>
</evidence>
<reference evidence="23 24" key="1">
    <citation type="submission" date="2024-06" db="EMBL/GenBank/DDBJ databases">
        <authorList>
            <person name="Pan Q."/>
            <person name="Wen M."/>
            <person name="Jouanno E."/>
            <person name="Zahm M."/>
            <person name="Klopp C."/>
            <person name="Cabau C."/>
            <person name="Louis A."/>
            <person name="Berthelot C."/>
            <person name="Parey E."/>
            <person name="Roest Crollius H."/>
            <person name="Montfort J."/>
            <person name="Robinson-Rechavi M."/>
            <person name="Bouchez O."/>
            <person name="Lampietro C."/>
            <person name="Lopez Roques C."/>
            <person name="Donnadieu C."/>
            <person name="Postlethwait J."/>
            <person name="Bobe J."/>
            <person name="Verreycken H."/>
            <person name="Guiguen Y."/>
        </authorList>
    </citation>
    <scope>NUCLEOTIDE SEQUENCE [LARGE SCALE GENOMIC DNA]</scope>
    <source>
        <strain evidence="23">Up_M1</strain>
        <tissue evidence="23">Testis</tissue>
    </source>
</reference>
<keyword evidence="9" id="KW-1015">Disulfide bond</keyword>
<evidence type="ECO:0000256" key="20">
    <source>
        <dbReference type="RuleBase" id="RU000687"/>
    </source>
</evidence>
<feature type="transmembrane region" description="Helical" evidence="20">
    <location>
        <begin position="305"/>
        <end position="325"/>
    </location>
</feature>
<dbReference type="PRINTS" id="PR00252">
    <property type="entry name" value="NRIONCHANNEL"/>
</dbReference>
<evidence type="ECO:0000256" key="14">
    <source>
        <dbReference type="ARBA" id="ARBA00023303"/>
    </source>
</evidence>
<evidence type="ECO:0000256" key="13">
    <source>
        <dbReference type="ARBA" id="ARBA00023286"/>
    </source>
</evidence>
<evidence type="ECO:0000259" key="21">
    <source>
        <dbReference type="Pfam" id="PF02931"/>
    </source>
</evidence>
<accession>A0ABD0XSD4</accession>
<keyword evidence="6" id="KW-0770">Synapse</keyword>
<keyword evidence="10" id="KW-0675">Receptor</keyword>
<organism evidence="23 24">
    <name type="scientific">Umbra pygmaea</name>
    <name type="common">Eastern mudminnow</name>
    <dbReference type="NCBI Taxonomy" id="75934"/>
    <lineage>
        <taxon>Eukaryota</taxon>
        <taxon>Metazoa</taxon>
        <taxon>Chordata</taxon>
        <taxon>Craniata</taxon>
        <taxon>Vertebrata</taxon>
        <taxon>Euteleostomi</taxon>
        <taxon>Actinopterygii</taxon>
        <taxon>Neopterygii</taxon>
        <taxon>Teleostei</taxon>
        <taxon>Protacanthopterygii</taxon>
        <taxon>Esociformes</taxon>
        <taxon>Umbridae</taxon>
        <taxon>Umbra</taxon>
    </lineage>
</organism>
<dbReference type="Proteomes" id="UP001557470">
    <property type="component" value="Unassembled WGS sequence"/>
</dbReference>
<evidence type="ECO:0000256" key="16">
    <source>
        <dbReference type="ARBA" id="ARBA00034430"/>
    </source>
</evidence>
<comment type="similarity">
    <text evidence="20">Belongs to the ligand-gated ion channel (TC 1.A.9) family.</text>
</comment>
<name>A0ABD0XSD4_UMBPY</name>
<feature type="transmembrane region" description="Helical" evidence="20">
    <location>
        <begin position="452"/>
        <end position="475"/>
    </location>
</feature>
<keyword evidence="3 20" id="KW-0812">Transmembrane</keyword>
<dbReference type="GO" id="GO:0045211">
    <property type="term" value="C:postsynaptic membrane"/>
    <property type="evidence" value="ECO:0007669"/>
    <property type="project" value="UniProtKB-SubCell"/>
</dbReference>
<proteinExistence type="inferred from homology"/>
<dbReference type="Pfam" id="PF02932">
    <property type="entry name" value="Neur_chan_memb"/>
    <property type="match status" value="1"/>
</dbReference>
<dbReference type="GO" id="GO:0034220">
    <property type="term" value="P:monoatomic ion transmembrane transport"/>
    <property type="evidence" value="ECO:0007669"/>
    <property type="project" value="UniProtKB-KW"/>
</dbReference>
<evidence type="ECO:0000256" key="12">
    <source>
        <dbReference type="ARBA" id="ARBA00023257"/>
    </source>
</evidence>
<evidence type="ECO:0000256" key="1">
    <source>
        <dbReference type="ARBA" id="ARBA00022448"/>
    </source>
</evidence>
<evidence type="ECO:0000256" key="7">
    <source>
        <dbReference type="ARBA" id="ARBA00023065"/>
    </source>
</evidence>
<evidence type="ECO:0000256" key="17">
    <source>
        <dbReference type="ARBA" id="ARBA00036239"/>
    </source>
</evidence>
<protein>
    <recommendedName>
        <fullName evidence="25">5-hydroxytryptamine receptor 3A-like</fullName>
    </recommendedName>
</protein>
<dbReference type="InterPro" id="IPR006201">
    <property type="entry name" value="Neur_channel"/>
</dbReference>
<evidence type="ECO:0000313" key="24">
    <source>
        <dbReference type="Proteomes" id="UP001557470"/>
    </source>
</evidence>
<keyword evidence="8 20" id="KW-0472">Membrane</keyword>
<evidence type="ECO:0000256" key="11">
    <source>
        <dbReference type="ARBA" id="ARBA00023180"/>
    </source>
</evidence>
<keyword evidence="2" id="KW-1003">Cell membrane</keyword>
<dbReference type="AlphaFoldDB" id="A0ABD0XSD4"/>
<dbReference type="PROSITE" id="PS00236">
    <property type="entry name" value="NEUROTR_ION_CHANNEL"/>
    <property type="match status" value="1"/>
</dbReference>